<dbReference type="SUPFAM" id="SSF102645">
    <property type="entry name" value="CoaB-like"/>
    <property type="match status" value="1"/>
</dbReference>
<dbReference type="GO" id="GO:0046872">
    <property type="term" value="F:metal ion binding"/>
    <property type="evidence" value="ECO:0007669"/>
    <property type="project" value="UniProtKB-KW"/>
</dbReference>
<dbReference type="EMBL" id="MWQO01000006">
    <property type="protein sequence ID" value="THD11901.1"/>
    <property type="molecule type" value="Genomic_DNA"/>
</dbReference>
<feature type="binding site" evidence="3">
    <location>
        <position position="328"/>
    </location>
    <ligand>
        <name>CTP</name>
        <dbReference type="ChEBI" id="CHEBI:37563"/>
    </ligand>
</feature>
<keyword evidence="3 4" id="KW-0285">Flavoprotein</keyword>
<sequence length="408" mass="42592">MSAWRGPQRVLLGVSGGIAAYKACELVRRLREREVEVRVVLTANAERFVGVLTFQALSGQPVRNSLWDAAAEAAMGHIELARWADVVLVAPASANTLARLAHGLADDLLGTLCLASERPLLLAPAMNRLMWAHPATQANMALLQARGAQILGPDSGAQACGEVGAGRMLEPDAIVAVLEELASAPAAPDLRGLRVLVSAGPTLEDLDPVRYLGNRSSGRMGFAIAAAAAQAGATVTLVAGPVSLPTPPGVAQRVDVRSARQMHAAMLDAARAADIVIAAAAVADYRPAQVSTHKLKKHGGAMILELAENPDILAALAALQPKPFLVGFAAETEQLEAHARAKLERKGADMIAANRVDAGLGIETADNAISVFWHGGQHELARADKTTLARELLALIATRRAAVRAAAP</sequence>
<feature type="domain" description="DNA/pantothenate metabolism flavoprotein C-terminal" evidence="6">
    <location>
        <begin position="190"/>
        <end position="397"/>
    </location>
</feature>
<dbReference type="Pfam" id="PF04127">
    <property type="entry name" value="DFP"/>
    <property type="match status" value="1"/>
</dbReference>
<dbReference type="InterPro" id="IPR036551">
    <property type="entry name" value="Flavin_trans-like"/>
</dbReference>
<dbReference type="AlphaFoldDB" id="A0A4V3UTT9"/>
<evidence type="ECO:0000313" key="7">
    <source>
        <dbReference type="EMBL" id="THD11901.1"/>
    </source>
</evidence>
<dbReference type="EC" id="6.3.2.5" evidence="3"/>
<accession>A0A4V3UTT9</accession>
<keyword evidence="3" id="KW-0460">Magnesium</keyword>
<reference evidence="7 8" key="1">
    <citation type="submission" date="2017-02" db="EMBL/GenBank/DDBJ databases">
        <title>Whole genome sequencing of Metallibacterium scheffleri DSM 24874 (T).</title>
        <authorList>
            <person name="Kumar S."/>
            <person name="Patil P."/>
            <person name="Patil P.B."/>
        </authorList>
    </citation>
    <scope>NUCLEOTIDE SEQUENCE [LARGE SCALE GENOMIC DNA]</scope>
    <source>
        <strain evidence="7 8">DSM 24874</strain>
    </source>
</reference>
<gene>
    <name evidence="3" type="primary">coaBC</name>
    <name evidence="7" type="ORF">B1806_01965</name>
</gene>
<comment type="caution">
    <text evidence="7">The sequence shown here is derived from an EMBL/GenBank/DDBJ whole genome shotgun (WGS) entry which is preliminary data.</text>
</comment>
<evidence type="ECO:0000313" key="8">
    <source>
        <dbReference type="Proteomes" id="UP000307749"/>
    </source>
</evidence>
<dbReference type="Gene3D" id="3.40.50.1950">
    <property type="entry name" value="Flavin prenyltransferase-like"/>
    <property type="match status" value="1"/>
</dbReference>
<dbReference type="GO" id="GO:0015937">
    <property type="term" value="P:coenzyme A biosynthetic process"/>
    <property type="evidence" value="ECO:0007669"/>
    <property type="project" value="UniProtKB-UniRule"/>
</dbReference>
<dbReference type="EC" id="4.1.1.36" evidence="3"/>
<name>A0A4V3UTT9_9GAMM</name>
<evidence type="ECO:0000259" key="6">
    <source>
        <dbReference type="Pfam" id="PF04127"/>
    </source>
</evidence>
<keyword evidence="3 4" id="KW-0436">Ligase</keyword>
<feature type="binding site" evidence="3">
    <location>
        <position position="346"/>
    </location>
    <ligand>
        <name>CTP</name>
        <dbReference type="ChEBI" id="CHEBI:37563"/>
    </ligand>
</feature>
<keyword evidence="8" id="KW-1185">Reference proteome</keyword>
<feature type="active site" description="Proton donor" evidence="3">
    <location>
        <position position="160"/>
    </location>
</feature>
<dbReference type="HAMAP" id="MF_02225">
    <property type="entry name" value="CoaBC"/>
    <property type="match status" value="1"/>
</dbReference>
<comment type="cofactor">
    <cofactor evidence="3">
        <name>FMN</name>
        <dbReference type="ChEBI" id="CHEBI:58210"/>
    </cofactor>
    <text evidence="3">Binds 1 FMN per subunit.</text>
</comment>
<keyword evidence="2 3" id="KW-0456">Lyase</keyword>
<dbReference type="OrthoDB" id="9802554at2"/>
<keyword evidence="3" id="KW-0511">Multifunctional enzyme</keyword>
<dbReference type="InterPro" id="IPR035929">
    <property type="entry name" value="CoaB-like_sf"/>
</dbReference>
<organism evidence="7 8">
    <name type="scientific">Metallibacterium scheffleri</name>
    <dbReference type="NCBI Taxonomy" id="993689"/>
    <lineage>
        <taxon>Bacteria</taxon>
        <taxon>Pseudomonadati</taxon>
        <taxon>Pseudomonadota</taxon>
        <taxon>Gammaproteobacteria</taxon>
        <taxon>Lysobacterales</taxon>
        <taxon>Rhodanobacteraceae</taxon>
        <taxon>Metallibacterium</taxon>
    </lineage>
</organism>
<dbReference type="GO" id="GO:0015941">
    <property type="term" value="P:pantothenate catabolic process"/>
    <property type="evidence" value="ECO:0007669"/>
    <property type="project" value="InterPro"/>
</dbReference>
<comment type="cofactor">
    <cofactor evidence="3">
        <name>Mg(2+)</name>
        <dbReference type="ChEBI" id="CHEBI:18420"/>
    </cofactor>
</comment>
<dbReference type="InterPro" id="IPR003382">
    <property type="entry name" value="Flavoprotein"/>
</dbReference>
<dbReference type="SUPFAM" id="SSF52507">
    <property type="entry name" value="Homo-oligomeric flavin-containing Cys decarboxylases, HFCD"/>
    <property type="match status" value="1"/>
</dbReference>
<evidence type="ECO:0000256" key="2">
    <source>
        <dbReference type="ARBA" id="ARBA00023239"/>
    </source>
</evidence>
<evidence type="ECO:0000256" key="1">
    <source>
        <dbReference type="ARBA" id="ARBA00022793"/>
    </source>
</evidence>
<dbReference type="GO" id="GO:0071513">
    <property type="term" value="C:phosphopantothenoylcysteine decarboxylase complex"/>
    <property type="evidence" value="ECO:0007669"/>
    <property type="project" value="TreeGrafter"/>
</dbReference>
<proteinExistence type="inferred from homology"/>
<dbReference type="GO" id="GO:0010181">
    <property type="term" value="F:FMN binding"/>
    <property type="evidence" value="ECO:0007669"/>
    <property type="project" value="UniProtKB-UniRule"/>
</dbReference>
<dbReference type="PANTHER" id="PTHR14359:SF6">
    <property type="entry name" value="PHOSPHOPANTOTHENOYLCYSTEINE DECARBOXYLASE"/>
    <property type="match status" value="1"/>
</dbReference>
<feature type="binding site" evidence="3">
    <location>
        <position position="294"/>
    </location>
    <ligand>
        <name>CTP</name>
        <dbReference type="ChEBI" id="CHEBI:37563"/>
    </ligand>
</feature>
<feature type="binding site" evidence="3">
    <location>
        <position position="284"/>
    </location>
    <ligand>
        <name>CTP</name>
        <dbReference type="ChEBI" id="CHEBI:37563"/>
    </ligand>
</feature>
<keyword evidence="1 3" id="KW-0210">Decarboxylase</keyword>
<comment type="similarity">
    <text evidence="3 4">In the N-terminal section; belongs to the HFCD (homo-oligomeric flavin containing Cys decarboxylase) superfamily.</text>
</comment>
<comment type="catalytic activity">
    <reaction evidence="3 4">
        <text>N-[(R)-4-phosphopantothenoyl]-L-cysteine + H(+) = (R)-4'-phosphopantetheine + CO2</text>
        <dbReference type="Rhea" id="RHEA:16793"/>
        <dbReference type="ChEBI" id="CHEBI:15378"/>
        <dbReference type="ChEBI" id="CHEBI:16526"/>
        <dbReference type="ChEBI" id="CHEBI:59458"/>
        <dbReference type="ChEBI" id="CHEBI:61723"/>
        <dbReference type="EC" id="4.1.1.36"/>
    </reaction>
</comment>
<comment type="pathway">
    <text evidence="3 4">Cofactor biosynthesis; coenzyme A biosynthesis; CoA from (R)-pantothenate: step 2/5.</text>
</comment>
<dbReference type="RefSeq" id="WP_081126783.1">
    <property type="nucleotide sequence ID" value="NZ_LDOS01000001.1"/>
</dbReference>
<feature type="domain" description="Flavoprotein" evidence="5">
    <location>
        <begin position="9"/>
        <end position="178"/>
    </location>
</feature>
<dbReference type="GO" id="GO:0004632">
    <property type="term" value="F:phosphopantothenate--cysteine ligase activity"/>
    <property type="evidence" value="ECO:0007669"/>
    <property type="project" value="UniProtKB-UniRule"/>
</dbReference>
<feature type="binding site" evidence="3">
    <location>
        <begin position="310"/>
        <end position="313"/>
    </location>
    <ligand>
        <name>CTP</name>
        <dbReference type="ChEBI" id="CHEBI:37563"/>
    </ligand>
</feature>
<evidence type="ECO:0000256" key="3">
    <source>
        <dbReference type="HAMAP-Rule" id="MF_02225"/>
    </source>
</evidence>
<feature type="region of interest" description="Phosphopantothenoylcysteine decarboxylase" evidence="3">
    <location>
        <begin position="1"/>
        <end position="194"/>
    </location>
</feature>
<dbReference type="UniPathway" id="UPA00241">
    <property type="reaction ID" value="UER00353"/>
</dbReference>
<dbReference type="Pfam" id="PF02441">
    <property type="entry name" value="Flavoprotein"/>
    <property type="match status" value="1"/>
</dbReference>
<dbReference type="GO" id="GO:0004633">
    <property type="term" value="F:phosphopantothenoylcysteine decarboxylase activity"/>
    <property type="evidence" value="ECO:0007669"/>
    <property type="project" value="UniProtKB-UniRule"/>
</dbReference>
<dbReference type="Gene3D" id="3.40.50.10300">
    <property type="entry name" value="CoaB-like"/>
    <property type="match status" value="1"/>
</dbReference>
<comment type="function">
    <text evidence="3">Catalyzes two sequential steps in the biosynthesis of coenzyme A. In the first step cysteine is conjugated to 4'-phosphopantothenate to form 4-phosphopantothenoylcysteine. In the second step the latter compound is decarboxylated to form 4'-phosphopantotheine.</text>
</comment>
<dbReference type="InterPro" id="IPR005252">
    <property type="entry name" value="CoaBC"/>
</dbReference>
<dbReference type="PANTHER" id="PTHR14359">
    <property type="entry name" value="HOMO-OLIGOMERIC FLAVIN CONTAINING CYS DECARBOXYLASE FAMILY"/>
    <property type="match status" value="1"/>
</dbReference>
<dbReference type="Proteomes" id="UP000307749">
    <property type="component" value="Unassembled WGS sequence"/>
</dbReference>
<comment type="function">
    <text evidence="4">Catalyzes two steps in the biosynthesis of coenzyme A. In the first step cysteine is conjugated to 4'-phosphopantothenate to form 4-phosphopantothenoylcysteine, in the latter compound is decarboxylated to form 4'-phosphopantotheine.</text>
</comment>
<comment type="pathway">
    <text evidence="3 4">Cofactor biosynthesis; coenzyme A biosynthesis; CoA from (R)-pantothenate: step 3/5.</text>
</comment>
<feature type="binding site" evidence="3">
    <location>
        <position position="342"/>
    </location>
    <ligand>
        <name>CTP</name>
        <dbReference type="ChEBI" id="CHEBI:37563"/>
    </ligand>
</feature>
<dbReference type="NCBIfam" id="TIGR00521">
    <property type="entry name" value="coaBC_dfp"/>
    <property type="match status" value="1"/>
</dbReference>
<dbReference type="InterPro" id="IPR007085">
    <property type="entry name" value="DNA/pantothenate-metab_flavo_C"/>
</dbReference>
<evidence type="ECO:0000256" key="4">
    <source>
        <dbReference type="RuleBase" id="RU364078"/>
    </source>
</evidence>
<dbReference type="STRING" id="993689.GCA_002077135_00840"/>
<comment type="similarity">
    <text evidence="3 4">In the C-terminal section; belongs to the PPC synthetase family.</text>
</comment>
<comment type="caution">
    <text evidence="3">Lacks conserved residue(s) required for the propagation of feature annotation.</text>
</comment>
<evidence type="ECO:0000259" key="5">
    <source>
        <dbReference type="Pfam" id="PF02441"/>
    </source>
</evidence>
<keyword evidence="3 4" id="KW-0288">FMN</keyword>
<keyword evidence="3" id="KW-0479">Metal-binding</keyword>
<protein>
    <recommendedName>
        <fullName evidence="3">Coenzyme A biosynthesis bifunctional protein CoaBC</fullName>
    </recommendedName>
    <alternativeName>
        <fullName evidence="3">DNA/pantothenate metabolism flavoprotein</fullName>
    </alternativeName>
    <alternativeName>
        <fullName evidence="3">Phosphopantothenoylcysteine synthetase/decarboxylase</fullName>
        <shortName evidence="3">PPCS-PPCDC</shortName>
    </alternativeName>
    <domain>
        <recommendedName>
            <fullName evidence="3">Phosphopantothenoylcysteine decarboxylase</fullName>
            <shortName evidence="3">PPC decarboxylase</shortName>
            <shortName evidence="3">PPC-DC</shortName>
            <ecNumber evidence="3">4.1.1.36</ecNumber>
        </recommendedName>
        <alternativeName>
            <fullName evidence="3">CoaC</fullName>
        </alternativeName>
    </domain>
    <domain>
        <recommendedName>
            <fullName evidence="3">Phosphopantothenate--cysteine ligase</fullName>
            <ecNumber evidence="3">6.3.2.5</ecNumber>
        </recommendedName>
        <alternativeName>
            <fullName evidence="3">CoaB</fullName>
        </alternativeName>
        <alternativeName>
            <fullName evidence="3">Phosphopantothenoylcysteine synthetase</fullName>
            <shortName evidence="3">PPC synthetase</shortName>
            <shortName evidence="3">PPC-S</shortName>
        </alternativeName>
    </domain>
</protein>
<comment type="catalytic activity">
    <reaction evidence="3 4">
        <text>(R)-4'-phosphopantothenate + L-cysteine + CTP = N-[(R)-4-phosphopantothenoyl]-L-cysteine + CMP + diphosphate + H(+)</text>
        <dbReference type="Rhea" id="RHEA:19397"/>
        <dbReference type="ChEBI" id="CHEBI:10986"/>
        <dbReference type="ChEBI" id="CHEBI:15378"/>
        <dbReference type="ChEBI" id="CHEBI:33019"/>
        <dbReference type="ChEBI" id="CHEBI:35235"/>
        <dbReference type="ChEBI" id="CHEBI:37563"/>
        <dbReference type="ChEBI" id="CHEBI:59458"/>
        <dbReference type="ChEBI" id="CHEBI:60377"/>
        <dbReference type="EC" id="6.3.2.5"/>
    </reaction>
</comment>
<feature type="region of interest" description="Phosphopantothenate--cysteine ligase" evidence="3">
    <location>
        <begin position="195"/>
        <end position="408"/>
    </location>
</feature>